<dbReference type="AlphaFoldDB" id="U1RCG8"/>
<dbReference type="HOGENOM" id="CLU_2857736_0_0_11"/>
<dbReference type="PATRIC" id="fig|1321816.3.peg.140"/>
<protein>
    <submittedName>
        <fullName evidence="1">Uncharacterized protein</fullName>
    </submittedName>
</protein>
<name>U1RCG8_9BIFI</name>
<dbReference type="EMBL" id="AWSI01000009">
    <property type="protein sequence ID" value="ERH31736.1"/>
    <property type="molecule type" value="Genomic_DNA"/>
</dbReference>
<dbReference type="Proteomes" id="UP000016519">
    <property type="component" value="Unassembled WGS sequence"/>
</dbReference>
<accession>U1RCG8</accession>
<comment type="caution">
    <text evidence="1">The sequence shown here is derived from an EMBL/GenBank/DDBJ whole genome shotgun (WGS) entry which is preliminary data.</text>
</comment>
<evidence type="ECO:0000313" key="1">
    <source>
        <dbReference type="EMBL" id="ERH31736.1"/>
    </source>
</evidence>
<gene>
    <name evidence="1" type="ORF">HMPREF9244_00173</name>
</gene>
<keyword evidence="2" id="KW-1185">Reference proteome</keyword>
<proteinExistence type="predicted"/>
<sequence>MDEGASERNCNAAGNTHKREGCEVKQKSSCERRFITQLHTVEKSIVLHTQFVPTSIQFTHVCID</sequence>
<evidence type="ECO:0000313" key="2">
    <source>
        <dbReference type="Proteomes" id="UP000016519"/>
    </source>
</evidence>
<reference evidence="1 2" key="1">
    <citation type="submission" date="2013-08" db="EMBL/GenBank/DDBJ databases">
        <authorList>
            <person name="Weinstock G."/>
            <person name="Sodergren E."/>
            <person name="Wylie T."/>
            <person name="Fulton L."/>
            <person name="Fulton R."/>
            <person name="Fronick C."/>
            <person name="O'Laughlin M."/>
            <person name="Godfrey J."/>
            <person name="Miner T."/>
            <person name="Herter B."/>
            <person name="Appelbaum E."/>
            <person name="Cordes M."/>
            <person name="Lek S."/>
            <person name="Wollam A."/>
            <person name="Pepin K.H."/>
            <person name="Palsikar V.B."/>
            <person name="Mitreva M."/>
            <person name="Wilson R.K."/>
        </authorList>
    </citation>
    <scope>NUCLEOTIDE SEQUENCE [LARGE SCALE GENOMIC DNA]</scope>
    <source>
        <strain evidence="1 2">F0580</strain>
    </source>
</reference>
<organism evidence="1 2">
    <name type="scientific">Alloscardovia omnicolens F0580</name>
    <dbReference type="NCBI Taxonomy" id="1321816"/>
    <lineage>
        <taxon>Bacteria</taxon>
        <taxon>Bacillati</taxon>
        <taxon>Actinomycetota</taxon>
        <taxon>Actinomycetes</taxon>
        <taxon>Bifidobacteriales</taxon>
        <taxon>Bifidobacteriaceae</taxon>
        <taxon>Alloscardovia</taxon>
    </lineage>
</organism>